<name>A0A0E0JAN9_ORYNI</name>
<dbReference type="AlphaFoldDB" id="A0A0E0JAN9"/>
<accession>A0A0E0JAN9</accession>
<dbReference type="EnsemblPlants" id="ONIVA12G13200.1">
    <property type="protein sequence ID" value="ONIVA12G13200.1"/>
    <property type="gene ID" value="ONIVA12G13200"/>
</dbReference>
<reference evidence="1" key="1">
    <citation type="submission" date="2015-04" db="UniProtKB">
        <authorList>
            <consortium name="EnsemblPlants"/>
        </authorList>
    </citation>
    <scope>IDENTIFICATION</scope>
    <source>
        <strain evidence="1">SL10</strain>
    </source>
</reference>
<keyword evidence="2" id="KW-1185">Reference proteome</keyword>
<sequence>MKPTYQLKKIKITGPHVRPFFFLTPFSHLSFPFSLAKRLSPSGDSGRPESSSLCALRPATPPVLSRRRCRRRIDRCRLPVCSSTSATALVAFRRRTTFWLCDYGQRPKM</sequence>
<reference evidence="1" key="2">
    <citation type="submission" date="2018-04" db="EMBL/GenBank/DDBJ databases">
        <title>OnivRS2 (Oryza nivara Reference Sequence Version 2).</title>
        <authorList>
            <person name="Zhang J."/>
            <person name="Kudrna D."/>
            <person name="Lee S."/>
            <person name="Talag J."/>
            <person name="Rajasekar S."/>
            <person name="Welchert J."/>
            <person name="Hsing Y.-I."/>
            <person name="Wing R.A."/>
        </authorList>
    </citation>
    <scope>NUCLEOTIDE SEQUENCE [LARGE SCALE GENOMIC DNA]</scope>
    <source>
        <strain evidence="1">SL10</strain>
    </source>
</reference>
<dbReference type="Gramene" id="ONIVA12G13200.1">
    <property type="protein sequence ID" value="ONIVA12G13200.1"/>
    <property type="gene ID" value="ONIVA12G13200"/>
</dbReference>
<protein>
    <submittedName>
        <fullName evidence="1">Uncharacterized protein</fullName>
    </submittedName>
</protein>
<proteinExistence type="predicted"/>
<dbReference type="HOGENOM" id="CLU_2188190_0_0_1"/>
<evidence type="ECO:0000313" key="1">
    <source>
        <dbReference type="EnsemblPlants" id="ONIVA12G13200.1"/>
    </source>
</evidence>
<organism evidence="1">
    <name type="scientific">Oryza nivara</name>
    <name type="common">Indian wild rice</name>
    <name type="synonym">Oryza sativa f. spontanea</name>
    <dbReference type="NCBI Taxonomy" id="4536"/>
    <lineage>
        <taxon>Eukaryota</taxon>
        <taxon>Viridiplantae</taxon>
        <taxon>Streptophyta</taxon>
        <taxon>Embryophyta</taxon>
        <taxon>Tracheophyta</taxon>
        <taxon>Spermatophyta</taxon>
        <taxon>Magnoliopsida</taxon>
        <taxon>Liliopsida</taxon>
        <taxon>Poales</taxon>
        <taxon>Poaceae</taxon>
        <taxon>BOP clade</taxon>
        <taxon>Oryzoideae</taxon>
        <taxon>Oryzeae</taxon>
        <taxon>Oryzinae</taxon>
        <taxon>Oryza</taxon>
    </lineage>
</organism>
<evidence type="ECO:0000313" key="2">
    <source>
        <dbReference type="Proteomes" id="UP000006591"/>
    </source>
</evidence>
<dbReference type="Proteomes" id="UP000006591">
    <property type="component" value="Chromosome 12"/>
</dbReference>